<dbReference type="AlphaFoldDB" id="A0AAE4JZP3"/>
<proteinExistence type="predicted"/>
<dbReference type="RefSeq" id="WP_322879570.1">
    <property type="nucleotide sequence ID" value="NZ_JAVMIP010000027.1"/>
</dbReference>
<dbReference type="GO" id="GO:0046819">
    <property type="term" value="P:protein secretion by the type V secretion system"/>
    <property type="evidence" value="ECO:0007669"/>
    <property type="project" value="TreeGrafter"/>
</dbReference>
<gene>
    <name evidence="8" type="ORF">RIF25_16315</name>
</gene>
<keyword evidence="9" id="KW-1185">Reference proteome</keyword>
<evidence type="ECO:0000256" key="2">
    <source>
        <dbReference type="ARBA" id="ARBA00022692"/>
    </source>
</evidence>
<evidence type="ECO:0000259" key="6">
    <source>
        <dbReference type="Pfam" id="PF03865"/>
    </source>
</evidence>
<evidence type="ECO:0000313" key="9">
    <source>
        <dbReference type="Proteomes" id="UP001268256"/>
    </source>
</evidence>
<organism evidence="8 9">
    <name type="scientific">Pseudocalidococcus azoricus BACA0444</name>
    <dbReference type="NCBI Taxonomy" id="2918990"/>
    <lineage>
        <taxon>Bacteria</taxon>
        <taxon>Bacillati</taxon>
        <taxon>Cyanobacteriota</taxon>
        <taxon>Cyanophyceae</taxon>
        <taxon>Acaryochloridales</taxon>
        <taxon>Thermosynechococcaceae</taxon>
        <taxon>Pseudocalidococcus</taxon>
        <taxon>Pseudocalidococcus azoricus</taxon>
    </lineage>
</organism>
<keyword evidence="5" id="KW-0732">Signal</keyword>
<feature type="chain" id="PRO_5042040043" evidence="5">
    <location>
        <begin position="24"/>
        <end position="577"/>
    </location>
</feature>
<keyword evidence="3" id="KW-0998">Cell outer membrane</keyword>
<keyword evidence="1" id="KW-0472">Membrane</keyword>
<protein>
    <submittedName>
        <fullName evidence="8">ShlB/FhaC/HecB family hemolysin secretion/activation protein</fullName>
    </submittedName>
</protein>
<feature type="domain" description="Haemolysin activator HlyB C-terminal" evidence="6">
    <location>
        <begin position="213"/>
        <end position="536"/>
    </location>
</feature>
<dbReference type="PANTHER" id="PTHR34597">
    <property type="entry name" value="SLR1661 PROTEIN"/>
    <property type="match status" value="1"/>
</dbReference>
<accession>A0AAE4JZP3</accession>
<evidence type="ECO:0000256" key="5">
    <source>
        <dbReference type="SAM" id="SignalP"/>
    </source>
</evidence>
<dbReference type="Pfam" id="PF08479">
    <property type="entry name" value="POTRA_2"/>
    <property type="match status" value="1"/>
</dbReference>
<feature type="signal peptide" evidence="5">
    <location>
        <begin position="1"/>
        <end position="23"/>
    </location>
</feature>
<name>A0AAE4JZP3_9CYAN</name>
<dbReference type="Pfam" id="PF03865">
    <property type="entry name" value="ShlB"/>
    <property type="match status" value="1"/>
</dbReference>
<feature type="compositionally biased region" description="Pro residues" evidence="4">
    <location>
        <begin position="42"/>
        <end position="71"/>
    </location>
</feature>
<evidence type="ECO:0000259" key="7">
    <source>
        <dbReference type="Pfam" id="PF08479"/>
    </source>
</evidence>
<dbReference type="GO" id="GO:0098046">
    <property type="term" value="C:type V protein secretion system complex"/>
    <property type="evidence" value="ECO:0007669"/>
    <property type="project" value="TreeGrafter"/>
</dbReference>
<dbReference type="Gene3D" id="3.10.20.310">
    <property type="entry name" value="membrane protein fhac"/>
    <property type="match status" value="1"/>
</dbReference>
<evidence type="ECO:0000313" key="8">
    <source>
        <dbReference type="EMBL" id="MDS3862364.1"/>
    </source>
</evidence>
<feature type="domain" description="Polypeptide-transport-associated ShlB-type" evidence="7">
    <location>
        <begin position="77"/>
        <end position="151"/>
    </location>
</feature>
<dbReference type="PROSITE" id="PS51257">
    <property type="entry name" value="PROKAR_LIPOPROTEIN"/>
    <property type="match status" value="1"/>
</dbReference>
<dbReference type="PANTHER" id="PTHR34597:SF6">
    <property type="entry name" value="BLR6126 PROTEIN"/>
    <property type="match status" value="1"/>
</dbReference>
<feature type="region of interest" description="Disordered" evidence="4">
    <location>
        <begin position="35"/>
        <end position="72"/>
    </location>
</feature>
<dbReference type="Proteomes" id="UP001268256">
    <property type="component" value="Unassembled WGS sequence"/>
</dbReference>
<keyword evidence="2" id="KW-0812">Transmembrane</keyword>
<evidence type="ECO:0000256" key="4">
    <source>
        <dbReference type="SAM" id="MobiDB-lite"/>
    </source>
</evidence>
<reference evidence="9" key="1">
    <citation type="submission" date="2023-07" db="EMBL/GenBank/DDBJ databases">
        <authorList>
            <person name="Luz R."/>
            <person name="Cordeiro R."/>
            <person name="Fonseca A."/>
            <person name="Goncalves V."/>
        </authorList>
    </citation>
    <scope>NUCLEOTIDE SEQUENCE [LARGE SCALE GENOMIC DNA]</scope>
    <source>
        <strain evidence="9">BACA0444</strain>
    </source>
</reference>
<dbReference type="InterPro" id="IPR051544">
    <property type="entry name" value="TPS_OM_transporter"/>
</dbReference>
<dbReference type="Gene3D" id="2.40.160.50">
    <property type="entry name" value="membrane protein fhac: a member of the omp85/tpsb transporter family"/>
    <property type="match status" value="1"/>
</dbReference>
<evidence type="ECO:0000256" key="3">
    <source>
        <dbReference type="ARBA" id="ARBA00023237"/>
    </source>
</evidence>
<sequence>MNKTAPYLMLLLSISTAASCLTAARVLGQTAPVNPTQQQIQPPLPIVPPLPPQPTEPLVTPPAPSPPPALPSQPQIPVAKINVVGSTIFGPAQFDPITAPLLNRTVSLQELQGAADAITQLYLDGGYLTSRAVLGEQTIAGGVVTIRVIEGRLEEISVTGNEGLLKTYITSRIQLGAGVPLNGNALEEQLRLLKVDPLFKNVSASLQPGTTEGASILAVRVDQARRPNGLLGMDTNTPPAIAPERGFLNFSYQNLSGVGDTIYGSYAVGVNLGEFDWGASNTYEFGYSIPVNALNGTFSIRTVQGDSRITQAVGQDLGIRSTSNVYQINFRQPIIRSIRQELALSVGFTQQSGQTFLFNNTPFPFGIGPDANGYSRTSVVDFSQDYVHRDNSGAWVLRSQLNFGLPIFDATDNPGAIPSGQFFSWLAQGQRVQQLWDDNFVILRSSLQLSPNNLLAFNQFVIGGETSVRGYATNARSGDNGFQFSTEGRFPIIRNADNAPMLQLVPLLDFGIVWNNPSNPNGPVANNVLLGSGLGLIYQPTPAVDIKFGYAVPVFNVPGQGSSLQSDGFYFSIVGRP</sequence>
<dbReference type="GO" id="GO:0008320">
    <property type="term" value="F:protein transmembrane transporter activity"/>
    <property type="evidence" value="ECO:0007669"/>
    <property type="project" value="TreeGrafter"/>
</dbReference>
<dbReference type="InterPro" id="IPR005565">
    <property type="entry name" value="Hemolysn_activator_HlyB_C"/>
</dbReference>
<dbReference type="InterPro" id="IPR013686">
    <property type="entry name" value="Polypept-transport_assoc_ShlB"/>
</dbReference>
<evidence type="ECO:0000256" key="1">
    <source>
        <dbReference type="ARBA" id="ARBA00022452"/>
    </source>
</evidence>
<keyword evidence="1" id="KW-1134">Transmembrane beta strand</keyword>
<comment type="caution">
    <text evidence="8">The sequence shown here is derived from an EMBL/GenBank/DDBJ whole genome shotgun (WGS) entry which is preliminary data.</text>
</comment>
<dbReference type="EMBL" id="JAVMIP010000027">
    <property type="protein sequence ID" value="MDS3862364.1"/>
    <property type="molecule type" value="Genomic_DNA"/>
</dbReference>